<dbReference type="EMBL" id="KN716505">
    <property type="protein sequence ID" value="KJH44036.1"/>
    <property type="molecule type" value="Genomic_DNA"/>
</dbReference>
<protein>
    <recommendedName>
        <fullName evidence="3">glutaminase</fullName>
        <ecNumber evidence="3">3.5.1.2</ecNumber>
    </recommendedName>
</protein>
<keyword evidence="4" id="KW-0378">Hydrolase</keyword>
<evidence type="ECO:0000256" key="5">
    <source>
        <dbReference type="ARBA" id="ARBA00049534"/>
    </source>
</evidence>
<dbReference type="OrthoDB" id="9995210at2759"/>
<dbReference type="SUPFAM" id="SSF56601">
    <property type="entry name" value="beta-lactamase/transpeptidase-like"/>
    <property type="match status" value="1"/>
</dbReference>
<dbReference type="GO" id="GO:0006543">
    <property type="term" value="P:L-glutamine catabolic process"/>
    <property type="evidence" value="ECO:0007669"/>
    <property type="project" value="TreeGrafter"/>
</dbReference>
<accession>A0A0D8XNS7</accession>
<comment type="catalytic activity">
    <reaction evidence="5">
        <text>L-glutamine + H2O = L-glutamate + NH4(+)</text>
        <dbReference type="Rhea" id="RHEA:15889"/>
        <dbReference type="ChEBI" id="CHEBI:15377"/>
        <dbReference type="ChEBI" id="CHEBI:28938"/>
        <dbReference type="ChEBI" id="CHEBI:29985"/>
        <dbReference type="ChEBI" id="CHEBI:58359"/>
        <dbReference type="EC" id="3.5.1.2"/>
    </reaction>
</comment>
<evidence type="ECO:0000256" key="2">
    <source>
        <dbReference type="ARBA" id="ARBA00011881"/>
    </source>
</evidence>
<proteinExistence type="inferred from homology"/>
<gene>
    <name evidence="6" type="ORF">DICVIV_09940</name>
</gene>
<evidence type="ECO:0000256" key="4">
    <source>
        <dbReference type="ARBA" id="ARBA00022801"/>
    </source>
</evidence>
<dbReference type="Pfam" id="PF04960">
    <property type="entry name" value="Glutaminase"/>
    <property type="match status" value="1"/>
</dbReference>
<organism evidence="6 7">
    <name type="scientific">Dictyocaulus viviparus</name>
    <name type="common">Bovine lungworm</name>
    <dbReference type="NCBI Taxonomy" id="29172"/>
    <lineage>
        <taxon>Eukaryota</taxon>
        <taxon>Metazoa</taxon>
        <taxon>Ecdysozoa</taxon>
        <taxon>Nematoda</taxon>
        <taxon>Chromadorea</taxon>
        <taxon>Rhabditida</taxon>
        <taxon>Rhabditina</taxon>
        <taxon>Rhabditomorpha</taxon>
        <taxon>Strongyloidea</taxon>
        <taxon>Metastrongylidae</taxon>
        <taxon>Dictyocaulus</taxon>
    </lineage>
</organism>
<comment type="subunit">
    <text evidence="2">Homotetramer.</text>
</comment>
<comment type="similarity">
    <text evidence="1">Belongs to the glutaminase family.</text>
</comment>
<dbReference type="Gene3D" id="3.40.710.10">
    <property type="entry name" value="DD-peptidase/beta-lactamase superfamily"/>
    <property type="match status" value="1"/>
</dbReference>
<reference evidence="6 7" key="1">
    <citation type="submission" date="2013-11" db="EMBL/GenBank/DDBJ databases">
        <title>Draft genome of the bovine lungworm Dictyocaulus viviparus.</title>
        <authorList>
            <person name="Mitreva M."/>
        </authorList>
    </citation>
    <scope>NUCLEOTIDE SEQUENCE [LARGE SCALE GENOMIC DNA]</scope>
    <source>
        <strain evidence="6 7">HannoverDv2000</strain>
    </source>
</reference>
<dbReference type="GO" id="GO:0006537">
    <property type="term" value="P:glutamate biosynthetic process"/>
    <property type="evidence" value="ECO:0007669"/>
    <property type="project" value="TreeGrafter"/>
</dbReference>
<evidence type="ECO:0000256" key="1">
    <source>
        <dbReference type="ARBA" id="ARBA00011076"/>
    </source>
</evidence>
<dbReference type="PANTHER" id="PTHR12544">
    <property type="entry name" value="GLUTAMINASE"/>
    <property type="match status" value="1"/>
</dbReference>
<dbReference type="InterPro" id="IPR012338">
    <property type="entry name" value="Beta-lactam/transpept-like"/>
</dbReference>
<sequence length="147" mass="17072">MPLTVLDRDLFFTEGKSPIAKLSYVVFTTSEAYGRVADSTLDSSVCPLTNERCVSPQPCRDVLSLMYSCGMYDLSGKFAFQGSLKWFKCFYVFFFERPFMFNLHQIAHCFAIVSDTPTTHHFKIYVDMRKFPRAIEFNTSRLKFTYI</sequence>
<dbReference type="STRING" id="29172.A0A0D8XNS7"/>
<dbReference type="PANTHER" id="PTHR12544:SF29">
    <property type="entry name" value="GLUTAMINASE"/>
    <property type="match status" value="1"/>
</dbReference>
<evidence type="ECO:0000313" key="7">
    <source>
        <dbReference type="Proteomes" id="UP000053766"/>
    </source>
</evidence>
<evidence type="ECO:0000256" key="3">
    <source>
        <dbReference type="ARBA" id="ARBA00012918"/>
    </source>
</evidence>
<evidence type="ECO:0000313" key="6">
    <source>
        <dbReference type="EMBL" id="KJH44036.1"/>
    </source>
</evidence>
<reference evidence="7" key="2">
    <citation type="journal article" date="2016" name="Sci. Rep.">
        <title>Dictyocaulus viviparus genome, variome and transcriptome elucidate lungworm biology and support future intervention.</title>
        <authorList>
            <person name="McNulty S.N."/>
            <person name="Strube C."/>
            <person name="Rosa B.A."/>
            <person name="Martin J.C."/>
            <person name="Tyagi R."/>
            <person name="Choi Y.J."/>
            <person name="Wang Q."/>
            <person name="Hallsworth Pepin K."/>
            <person name="Zhang X."/>
            <person name="Ozersky P."/>
            <person name="Wilson R.K."/>
            <person name="Sternberg P.W."/>
            <person name="Gasser R.B."/>
            <person name="Mitreva M."/>
        </authorList>
    </citation>
    <scope>NUCLEOTIDE SEQUENCE [LARGE SCALE GENOMIC DNA]</scope>
    <source>
        <strain evidence="7">HannoverDv2000</strain>
    </source>
</reference>
<name>A0A0D8XNS7_DICVI</name>
<keyword evidence="7" id="KW-1185">Reference proteome</keyword>
<dbReference type="InterPro" id="IPR015868">
    <property type="entry name" value="Glutaminase"/>
</dbReference>
<dbReference type="Proteomes" id="UP000053766">
    <property type="component" value="Unassembled WGS sequence"/>
</dbReference>
<dbReference type="EC" id="3.5.1.2" evidence="3"/>
<dbReference type="AlphaFoldDB" id="A0A0D8XNS7"/>
<dbReference type="GO" id="GO:0004359">
    <property type="term" value="F:glutaminase activity"/>
    <property type="evidence" value="ECO:0007669"/>
    <property type="project" value="UniProtKB-EC"/>
</dbReference>